<feature type="compositionally biased region" description="Polar residues" evidence="1">
    <location>
        <begin position="8"/>
        <end position="27"/>
    </location>
</feature>
<reference evidence="2" key="1">
    <citation type="submission" date="2020-03" db="EMBL/GenBank/DDBJ databases">
        <authorList>
            <person name="Weist P."/>
        </authorList>
    </citation>
    <scope>NUCLEOTIDE SEQUENCE</scope>
</reference>
<evidence type="ECO:0000313" key="3">
    <source>
        <dbReference type="Proteomes" id="UP001153269"/>
    </source>
</evidence>
<comment type="caution">
    <text evidence="2">The sequence shown here is derived from an EMBL/GenBank/DDBJ whole genome shotgun (WGS) entry which is preliminary data.</text>
</comment>
<dbReference type="EMBL" id="CADEAL010000752">
    <property type="protein sequence ID" value="CAB1424753.1"/>
    <property type="molecule type" value="Genomic_DNA"/>
</dbReference>
<feature type="compositionally biased region" description="Basic and acidic residues" evidence="1">
    <location>
        <begin position="133"/>
        <end position="142"/>
    </location>
</feature>
<feature type="compositionally biased region" description="Basic and acidic residues" evidence="1">
    <location>
        <begin position="155"/>
        <end position="195"/>
    </location>
</feature>
<evidence type="ECO:0000256" key="1">
    <source>
        <dbReference type="SAM" id="MobiDB-lite"/>
    </source>
</evidence>
<keyword evidence="3" id="KW-1185">Reference proteome</keyword>
<feature type="region of interest" description="Disordered" evidence="1">
    <location>
        <begin position="1"/>
        <end position="32"/>
    </location>
</feature>
<protein>
    <submittedName>
        <fullName evidence="2">Uncharacterized protein</fullName>
    </submittedName>
</protein>
<organism evidence="2 3">
    <name type="scientific">Pleuronectes platessa</name>
    <name type="common">European plaice</name>
    <dbReference type="NCBI Taxonomy" id="8262"/>
    <lineage>
        <taxon>Eukaryota</taxon>
        <taxon>Metazoa</taxon>
        <taxon>Chordata</taxon>
        <taxon>Craniata</taxon>
        <taxon>Vertebrata</taxon>
        <taxon>Euteleostomi</taxon>
        <taxon>Actinopterygii</taxon>
        <taxon>Neopterygii</taxon>
        <taxon>Teleostei</taxon>
        <taxon>Neoteleostei</taxon>
        <taxon>Acanthomorphata</taxon>
        <taxon>Carangaria</taxon>
        <taxon>Pleuronectiformes</taxon>
        <taxon>Pleuronectoidei</taxon>
        <taxon>Pleuronectidae</taxon>
        <taxon>Pleuronectes</taxon>
    </lineage>
</organism>
<sequence>MFNEGEPISSSLAPTSHSAPRVETQTDGVKGSVDCGSVQRSHQIKGDQTGIELNLIRFLVTQAKCDRAEQAGGQCLICWWSGGDPGARVHTGLLSWFLTVFHLHWVVFHRKPKCSQIFTQRIFVGSRRHREKGGDRWRREVETQGQGRWRHRKKGSGDRDKGGGDTGTREVETDGEGRWRQMEKGEENLNNKDETNPSQSLRRLSPVKFSTF</sequence>
<accession>A0A9N7U7C7</accession>
<dbReference type="Proteomes" id="UP001153269">
    <property type="component" value="Unassembled WGS sequence"/>
</dbReference>
<name>A0A9N7U7C7_PLEPL</name>
<proteinExistence type="predicted"/>
<evidence type="ECO:0000313" key="2">
    <source>
        <dbReference type="EMBL" id="CAB1424753.1"/>
    </source>
</evidence>
<gene>
    <name evidence="2" type="ORF">PLEPLA_LOCUS12681</name>
</gene>
<feature type="region of interest" description="Disordered" evidence="1">
    <location>
        <begin position="133"/>
        <end position="212"/>
    </location>
</feature>
<dbReference type="AlphaFoldDB" id="A0A9N7U7C7"/>
<feature type="compositionally biased region" description="Polar residues" evidence="1">
    <location>
        <begin position="196"/>
        <end position="212"/>
    </location>
</feature>